<dbReference type="Proteomes" id="UP001233999">
    <property type="component" value="Unassembled WGS sequence"/>
</dbReference>
<dbReference type="AlphaFoldDB" id="A0AAD7ZRB7"/>
<proteinExistence type="predicted"/>
<reference evidence="1" key="1">
    <citation type="journal article" date="2023" name="IScience">
        <title>Live-bearing cockroach genome reveals convergent evolutionary mechanisms linked to viviparity in insects and beyond.</title>
        <authorList>
            <person name="Fouks B."/>
            <person name="Harrison M.C."/>
            <person name="Mikhailova A.A."/>
            <person name="Marchal E."/>
            <person name="English S."/>
            <person name="Carruthers M."/>
            <person name="Jennings E.C."/>
            <person name="Chiamaka E.L."/>
            <person name="Frigard R.A."/>
            <person name="Pippel M."/>
            <person name="Attardo G.M."/>
            <person name="Benoit J.B."/>
            <person name="Bornberg-Bauer E."/>
            <person name="Tobe S.S."/>
        </authorList>
    </citation>
    <scope>NUCLEOTIDE SEQUENCE</scope>
    <source>
        <strain evidence="1">Stay&amp;Tobe</strain>
    </source>
</reference>
<sequence length="111" mass="12697">VKDDIVFLTGKLHGAAIIEGRVRDVPSPGCYEKLSNNQVHERNIQDTGINTIIIKRAAETKFVSVTRPGRDGRQSVRASPWRNPAQQSVRILVLLKFYFIQRHQFLSFRHS</sequence>
<evidence type="ECO:0000313" key="2">
    <source>
        <dbReference type="Proteomes" id="UP001233999"/>
    </source>
</evidence>
<name>A0AAD7ZRB7_DIPPU</name>
<feature type="non-terminal residue" evidence="1">
    <location>
        <position position="111"/>
    </location>
</feature>
<evidence type="ECO:0000313" key="1">
    <source>
        <dbReference type="EMBL" id="KAJ9585474.1"/>
    </source>
</evidence>
<gene>
    <name evidence="1" type="ORF">L9F63_002739</name>
</gene>
<dbReference type="EMBL" id="JASPKZ010007268">
    <property type="protein sequence ID" value="KAJ9585474.1"/>
    <property type="molecule type" value="Genomic_DNA"/>
</dbReference>
<keyword evidence="2" id="KW-1185">Reference proteome</keyword>
<reference evidence="1" key="2">
    <citation type="submission" date="2023-05" db="EMBL/GenBank/DDBJ databases">
        <authorList>
            <person name="Fouks B."/>
        </authorList>
    </citation>
    <scope>NUCLEOTIDE SEQUENCE</scope>
    <source>
        <strain evidence="1">Stay&amp;Tobe</strain>
        <tissue evidence="1">Testes</tissue>
    </source>
</reference>
<protein>
    <submittedName>
        <fullName evidence="1">Uncharacterized protein</fullName>
    </submittedName>
</protein>
<accession>A0AAD7ZRB7</accession>
<organism evidence="1 2">
    <name type="scientific">Diploptera punctata</name>
    <name type="common">Pacific beetle cockroach</name>
    <dbReference type="NCBI Taxonomy" id="6984"/>
    <lineage>
        <taxon>Eukaryota</taxon>
        <taxon>Metazoa</taxon>
        <taxon>Ecdysozoa</taxon>
        <taxon>Arthropoda</taxon>
        <taxon>Hexapoda</taxon>
        <taxon>Insecta</taxon>
        <taxon>Pterygota</taxon>
        <taxon>Neoptera</taxon>
        <taxon>Polyneoptera</taxon>
        <taxon>Dictyoptera</taxon>
        <taxon>Blattodea</taxon>
        <taxon>Blaberoidea</taxon>
        <taxon>Blaberidae</taxon>
        <taxon>Diplopterinae</taxon>
        <taxon>Diploptera</taxon>
    </lineage>
</organism>
<feature type="non-terminal residue" evidence="1">
    <location>
        <position position="1"/>
    </location>
</feature>
<comment type="caution">
    <text evidence="1">The sequence shown here is derived from an EMBL/GenBank/DDBJ whole genome shotgun (WGS) entry which is preliminary data.</text>
</comment>